<organism evidence="1">
    <name type="scientific">Drosophila melanogaster</name>
    <name type="common">Fruit fly</name>
    <dbReference type="NCBI Taxonomy" id="7227"/>
    <lineage>
        <taxon>Eukaryota</taxon>
        <taxon>Metazoa</taxon>
        <taxon>Ecdysozoa</taxon>
        <taxon>Arthropoda</taxon>
        <taxon>Hexapoda</taxon>
        <taxon>Insecta</taxon>
        <taxon>Pterygota</taxon>
        <taxon>Neoptera</taxon>
        <taxon>Endopterygota</taxon>
        <taxon>Diptera</taxon>
        <taxon>Brachycera</taxon>
        <taxon>Muscomorpha</taxon>
        <taxon>Ephydroidea</taxon>
        <taxon>Drosophilidae</taxon>
        <taxon>Drosophila</taxon>
        <taxon>Sophophora</taxon>
    </lineage>
</organism>
<reference evidence="1" key="1">
    <citation type="submission" date="2011-04" db="EMBL/GenBank/DDBJ databases">
        <authorList>
            <person name="Carlson J."/>
            <person name="Booth B."/>
            <person name="Frise E."/>
            <person name="Park S."/>
            <person name="Wan K."/>
            <person name="Yu C."/>
            <person name="Celniker S."/>
        </authorList>
    </citation>
    <scope>NUCLEOTIDE SEQUENCE</scope>
    <source>
        <strain evidence="1">Berkeley</strain>
    </source>
</reference>
<dbReference type="EMBL" id="BT126377">
    <property type="protein sequence ID" value="AEC46893.1"/>
    <property type="molecule type" value="mRNA"/>
</dbReference>
<evidence type="ECO:0000313" key="1">
    <source>
        <dbReference type="EMBL" id="AEC46893.1"/>
    </source>
</evidence>
<protein>
    <submittedName>
        <fullName evidence="1">RE40136p</fullName>
    </submittedName>
</protein>
<dbReference type="AlphaFoldDB" id="F3YDL6"/>
<name>F3YDL6_DROME</name>
<proteinExistence type="evidence at transcript level"/>
<accession>F3YDL6</accession>
<sequence>MWSSLRLLTRPKLQSWVLGGVKRESGKWRVESGRGVVFYAASEWPWPNGNGWLLRAQWKHFPARRYF</sequence>